<keyword evidence="1" id="KW-0614">Plasmid</keyword>
<proteinExistence type="predicted"/>
<organism evidence="1 2">
    <name type="scientific">Rhizobium leguminosarum bv. trifolii (strain WSM1325)</name>
    <dbReference type="NCBI Taxonomy" id="395491"/>
    <lineage>
        <taxon>Bacteria</taxon>
        <taxon>Pseudomonadati</taxon>
        <taxon>Pseudomonadota</taxon>
        <taxon>Alphaproteobacteria</taxon>
        <taxon>Hyphomicrobiales</taxon>
        <taxon>Rhizobiaceae</taxon>
        <taxon>Rhizobium/Agrobacterium group</taxon>
        <taxon>Rhizobium</taxon>
    </lineage>
</organism>
<protein>
    <submittedName>
        <fullName evidence="1">Uncharacterized protein</fullName>
    </submittedName>
</protein>
<accession>C6B8D3</accession>
<geneLocation type="plasmid" evidence="1 2">
    <name>pR132503</name>
</geneLocation>
<evidence type="ECO:0000313" key="1">
    <source>
        <dbReference type="EMBL" id="ACS60665.1"/>
    </source>
</evidence>
<dbReference type="Proteomes" id="UP000002256">
    <property type="component" value="Plasmid pR132503"/>
</dbReference>
<name>C6B8D3_RHILS</name>
<dbReference type="AlphaFoldDB" id="C6B8D3"/>
<gene>
    <name evidence="1" type="ordered locus">Rleg_5899</name>
</gene>
<sequence>MKPPAGIALFDSAATMARSLASFLHGRPFRSLGEPWITRRLAPVLNHLPKPARRGFFALSSLTYAVSPKKVNSVSSDEVAEWFVGLYPQRRYPVIAIGSSNGALMHLCAALGAPWLPQTFLTPVRHTGVDPDDPQKGFEVGMPVVEKLLARNKNVAIHYMHDSNQDRLVLRHMGLFRQKFIRLPPAYRRFIETNLEPGGTLLIVDCQLQWPVRRISNDAVFQFGGVGGASLDEYYNGSNRVEAYLKSFGDKRSKWDPPAADDQTVEAEWGFEPGLMPDLLSIGQAAGANIRTLSFEQPEQLSVFVADFYRKWYGRIGIPPKRLLAESFMLLDPWLALKTGSVPFWLVFNAKPSVDALHDYLNDGAAFDDIFITVFPNGVEAVGQATISDWQGVLDRARNRGDLLGVDRDRFPADLATMVRYSKAIEALPKRAAMPGALPFRKVEEFASNHSQAGVSLTGYDTA</sequence>
<dbReference type="KEGG" id="rlg:Rleg_5899"/>
<reference evidence="1 2" key="1">
    <citation type="journal article" date="2010" name="Stand. Genomic Sci.">
        <title>Complete genome sequence of Rhizobium leguminosarum bv. trifolii strain WSM1325, an effective microsymbiont of annual Mediterranean clovers.</title>
        <authorList>
            <person name="Reeve W."/>
            <person name="O'Hara G."/>
            <person name="Chain P."/>
            <person name="Ardley J."/>
            <person name="Brau L."/>
            <person name="Nandesena K."/>
            <person name="Tiwari R."/>
            <person name="Copeland A."/>
            <person name="Nolan M."/>
            <person name="Han C."/>
            <person name="Brettin T."/>
            <person name="Land M."/>
            <person name="Ovchinikova G."/>
            <person name="Ivanova N."/>
            <person name="Mavromatis K."/>
            <person name="Markowitz V."/>
            <person name="Kyrpides N."/>
            <person name="Melino V."/>
            <person name="Denton M."/>
            <person name="Yates R."/>
            <person name="Howieson J."/>
        </authorList>
    </citation>
    <scope>NUCLEOTIDE SEQUENCE [LARGE SCALE GENOMIC DNA]</scope>
    <source>
        <strain evidence="2">WSM1325</strain>
        <plasmid evidence="2">Plasmid pR132503</plasmid>
    </source>
</reference>
<dbReference type="EMBL" id="CP001625">
    <property type="protein sequence ID" value="ACS60665.1"/>
    <property type="molecule type" value="Genomic_DNA"/>
</dbReference>
<evidence type="ECO:0000313" key="2">
    <source>
        <dbReference type="Proteomes" id="UP000002256"/>
    </source>
</evidence>
<dbReference type="HOGENOM" id="CLU_590316_0_0_5"/>